<dbReference type="AlphaFoldDB" id="A0AAV4XW97"/>
<feature type="transmembrane region" description="Helical" evidence="1">
    <location>
        <begin position="58"/>
        <end position="79"/>
    </location>
</feature>
<protein>
    <submittedName>
        <fullName evidence="2">Uncharacterized protein</fullName>
    </submittedName>
</protein>
<name>A0AAV4XW97_CAEEX</name>
<gene>
    <name evidence="2" type="ORF">CEXT_216161</name>
</gene>
<dbReference type="Proteomes" id="UP001054945">
    <property type="component" value="Unassembled WGS sequence"/>
</dbReference>
<keyword evidence="1" id="KW-0472">Membrane</keyword>
<keyword evidence="1" id="KW-0812">Transmembrane</keyword>
<sequence>MRPFQFFSKNFTTSVWEKRKEAKSSRKTTFWRKKAREKKRSESMTLHALFSSHFPRGLVHFLPEGIFIAYVLLFHFYGARQGNMPLKWRDTANHGEASYPKNYTVIFINTMYFRLIQRSKD</sequence>
<accession>A0AAV4XW97</accession>
<dbReference type="EMBL" id="BPLR01000994">
    <property type="protein sequence ID" value="GIY99024.1"/>
    <property type="molecule type" value="Genomic_DNA"/>
</dbReference>
<proteinExistence type="predicted"/>
<keyword evidence="1" id="KW-1133">Transmembrane helix</keyword>
<evidence type="ECO:0000256" key="1">
    <source>
        <dbReference type="SAM" id="Phobius"/>
    </source>
</evidence>
<keyword evidence="3" id="KW-1185">Reference proteome</keyword>
<comment type="caution">
    <text evidence="2">The sequence shown here is derived from an EMBL/GenBank/DDBJ whole genome shotgun (WGS) entry which is preliminary data.</text>
</comment>
<reference evidence="2 3" key="1">
    <citation type="submission" date="2021-06" db="EMBL/GenBank/DDBJ databases">
        <title>Caerostris extrusa draft genome.</title>
        <authorList>
            <person name="Kono N."/>
            <person name="Arakawa K."/>
        </authorList>
    </citation>
    <scope>NUCLEOTIDE SEQUENCE [LARGE SCALE GENOMIC DNA]</scope>
</reference>
<organism evidence="2 3">
    <name type="scientific">Caerostris extrusa</name>
    <name type="common">Bark spider</name>
    <name type="synonym">Caerostris bankana</name>
    <dbReference type="NCBI Taxonomy" id="172846"/>
    <lineage>
        <taxon>Eukaryota</taxon>
        <taxon>Metazoa</taxon>
        <taxon>Ecdysozoa</taxon>
        <taxon>Arthropoda</taxon>
        <taxon>Chelicerata</taxon>
        <taxon>Arachnida</taxon>
        <taxon>Araneae</taxon>
        <taxon>Araneomorphae</taxon>
        <taxon>Entelegynae</taxon>
        <taxon>Araneoidea</taxon>
        <taxon>Araneidae</taxon>
        <taxon>Caerostris</taxon>
    </lineage>
</organism>
<evidence type="ECO:0000313" key="2">
    <source>
        <dbReference type="EMBL" id="GIY99024.1"/>
    </source>
</evidence>
<evidence type="ECO:0000313" key="3">
    <source>
        <dbReference type="Proteomes" id="UP001054945"/>
    </source>
</evidence>